<dbReference type="Proteomes" id="UP001596060">
    <property type="component" value="Unassembled WGS sequence"/>
</dbReference>
<protein>
    <submittedName>
        <fullName evidence="2">Uncharacterized protein</fullName>
    </submittedName>
</protein>
<evidence type="ECO:0000313" key="2">
    <source>
        <dbReference type="EMBL" id="MFC5504149.1"/>
    </source>
</evidence>
<feature type="region of interest" description="Disordered" evidence="1">
    <location>
        <begin position="1"/>
        <end position="26"/>
    </location>
</feature>
<comment type="caution">
    <text evidence="2">The sequence shown here is derived from an EMBL/GenBank/DDBJ whole genome shotgun (WGS) entry which is preliminary data.</text>
</comment>
<name>A0ABW0NUQ0_9HYPH</name>
<gene>
    <name evidence="2" type="ORF">ACFPN9_02625</name>
</gene>
<proteinExistence type="predicted"/>
<sequence>MTFHAELSRPVSSRSANTVPSAFSGAARGAVARREPLYDALHACPTRRMLGWRMSDSASIVPEPEGGAAVSANERS</sequence>
<reference evidence="3" key="1">
    <citation type="journal article" date="2019" name="Int. J. Syst. Evol. Microbiol.">
        <title>The Global Catalogue of Microorganisms (GCM) 10K type strain sequencing project: providing services to taxonomists for standard genome sequencing and annotation.</title>
        <authorList>
            <consortium name="The Broad Institute Genomics Platform"/>
            <consortium name="The Broad Institute Genome Sequencing Center for Infectious Disease"/>
            <person name="Wu L."/>
            <person name="Ma J."/>
        </authorList>
    </citation>
    <scope>NUCLEOTIDE SEQUENCE [LARGE SCALE GENOMIC DNA]</scope>
    <source>
        <strain evidence="3">CCUG 43117</strain>
    </source>
</reference>
<evidence type="ECO:0000313" key="3">
    <source>
        <dbReference type="Proteomes" id="UP001596060"/>
    </source>
</evidence>
<keyword evidence="3" id="KW-1185">Reference proteome</keyword>
<feature type="compositionally biased region" description="Polar residues" evidence="1">
    <location>
        <begin position="10"/>
        <end position="21"/>
    </location>
</feature>
<dbReference type="EMBL" id="JBHSLU010000004">
    <property type="protein sequence ID" value="MFC5504149.1"/>
    <property type="molecule type" value="Genomic_DNA"/>
</dbReference>
<accession>A0ABW0NUQ0</accession>
<evidence type="ECO:0000256" key="1">
    <source>
        <dbReference type="SAM" id="MobiDB-lite"/>
    </source>
</evidence>
<dbReference type="RefSeq" id="WP_068203531.1">
    <property type="nucleotide sequence ID" value="NZ_JBHSLU010000004.1"/>
</dbReference>
<organism evidence="2 3">
    <name type="scientific">Bosea massiliensis</name>
    <dbReference type="NCBI Taxonomy" id="151419"/>
    <lineage>
        <taxon>Bacteria</taxon>
        <taxon>Pseudomonadati</taxon>
        <taxon>Pseudomonadota</taxon>
        <taxon>Alphaproteobacteria</taxon>
        <taxon>Hyphomicrobiales</taxon>
        <taxon>Boseaceae</taxon>
        <taxon>Bosea</taxon>
    </lineage>
</organism>